<accession>G9WYB7</accession>
<sequence>MDKLIKSGFIEIDEVFVVGNKELREENASSSETLHKITANTENVEDGEEKEVKIKIEKLEQLKIRLQNETQEMNRNATELSNEIISRANSDAKKIIDDAKVEAGNILIESKQNGFNQGYEESLERYEILLKEARDIIEDAEQYRKNTFANQEKEIIGLVLQCVNKILRQKLDDSDETATKLILSSIEDITSRKKLTVKVSREDFETTSKLKTKILAMFPAVEDIEIKIVETYLKGDMEIQSEDGTVNPSIKAQFVKLREEFSKLLEGE</sequence>
<feature type="coiled-coil region" evidence="7">
    <location>
        <begin position="116"/>
        <end position="146"/>
    </location>
</feature>
<keyword evidence="4" id="KW-1005">Bacterial flagellum biogenesis</keyword>
<keyword evidence="6" id="KW-1006">Bacterial flagellum protein export</keyword>
<evidence type="ECO:0000256" key="2">
    <source>
        <dbReference type="ARBA" id="ARBA00006602"/>
    </source>
</evidence>
<name>G9WYB7_9FIRM</name>
<dbReference type="HOGENOM" id="CLU_1037662_0_0_9"/>
<dbReference type="Proteomes" id="UP000006437">
    <property type="component" value="Unassembled WGS sequence"/>
</dbReference>
<evidence type="ECO:0000256" key="1">
    <source>
        <dbReference type="ARBA" id="ARBA00003041"/>
    </source>
</evidence>
<dbReference type="BioCyc" id="EBAC796937-HMP:GMGH-1170-MONOMER"/>
<reference evidence="9 10" key="1">
    <citation type="submission" date="2011-08" db="EMBL/GenBank/DDBJ databases">
        <title>The Genome Sequence of Eubacteriaceae bacterium ACC19a.</title>
        <authorList>
            <consortium name="The Broad Institute Genome Sequencing Platform"/>
            <person name="Earl A."/>
            <person name="Ward D."/>
            <person name="Feldgarden M."/>
            <person name="Gevers D."/>
            <person name="Sizova M."/>
            <person name="Hazen A."/>
            <person name="Epstein S."/>
            <person name="Young S.K."/>
            <person name="Zeng Q."/>
            <person name="Gargeya S."/>
            <person name="Fitzgerald M."/>
            <person name="Haas B."/>
            <person name="Abouelleil A."/>
            <person name="Alvarado L."/>
            <person name="Arachchi H.M."/>
            <person name="Berlin A."/>
            <person name="Brown A."/>
            <person name="Chapman S.B."/>
            <person name="Chen Z."/>
            <person name="Dunbar C."/>
            <person name="Freedman E."/>
            <person name="Gearin G."/>
            <person name="Gellesch M."/>
            <person name="Goldberg J."/>
            <person name="Griggs A."/>
            <person name="Gujja S."/>
            <person name="Heiman D."/>
            <person name="Howarth C."/>
            <person name="Larson L."/>
            <person name="Lui A."/>
            <person name="MacDonald P.J.P."/>
            <person name="Montmayeur A."/>
            <person name="Murphy C."/>
            <person name="Neiman D."/>
            <person name="Pearson M."/>
            <person name="Priest M."/>
            <person name="Roberts A."/>
            <person name="Saif S."/>
            <person name="Shea T."/>
            <person name="Shenoy N."/>
            <person name="Sisk P."/>
            <person name="Stolte C."/>
            <person name="Sykes S."/>
            <person name="Wortman J."/>
            <person name="Nusbaum C."/>
            <person name="Birren B."/>
        </authorList>
    </citation>
    <scope>NUCLEOTIDE SEQUENCE [LARGE SCALE GENOMIC DNA]</scope>
    <source>
        <strain evidence="9 10">ACC19a</strain>
    </source>
</reference>
<dbReference type="GO" id="GO:0005829">
    <property type="term" value="C:cytosol"/>
    <property type="evidence" value="ECO:0007669"/>
    <property type="project" value="TreeGrafter"/>
</dbReference>
<organism evidence="9 10">
    <name type="scientific">Peptoanaerobacter stomatis</name>
    <dbReference type="NCBI Taxonomy" id="796937"/>
    <lineage>
        <taxon>Bacteria</taxon>
        <taxon>Bacillati</taxon>
        <taxon>Bacillota</taxon>
        <taxon>Clostridia</taxon>
        <taxon>Peptostreptococcales</taxon>
        <taxon>Filifactoraceae</taxon>
        <taxon>Peptoanaerobacter</taxon>
    </lineage>
</organism>
<dbReference type="GO" id="GO:0044781">
    <property type="term" value="P:bacterial-type flagellum organization"/>
    <property type="evidence" value="ECO:0007669"/>
    <property type="project" value="UniProtKB-KW"/>
</dbReference>
<keyword evidence="3" id="KW-0813">Transport</keyword>
<gene>
    <name evidence="9" type="ORF">HMPREF9629_01168</name>
</gene>
<evidence type="ECO:0000259" key="8">
    <source>
        <dbReference type="Pfam" id="PF02108"/>
    </source>
</evidence>
<protein>
    <recommendedName>
        <fullName evidence="8">Flagellar assembly protein FliH/Type III secretion system HrpE domain-containing protein</fullName>
    </recommendedName>
</protein>
<dbReference type="GO" id="GO:0015031">
    <property type="term" value="P:protein transport"/>
    <property type="evidence" value="ECO:0007669"/>
    <property type="project" value="UniProtKB-KW"/>
</dbReference>
<dbReference type="EMBL" id="AFZE01000002">
    <property type="protein sequence ID" value="EHL16621.1"/>
    <property type="molecule type" value="Genomic_DNA"/>
</dbReference>
<dbReference type="Pfam" id="PF02108">
    <property type="entry name" value="FliH"/>
    <property type="match status" value="1"/>
</dbReference>
<evidence type="ECO:0000313" key="10">
    <source>
        <dbReference type="Proteomes" id="UP000006437"/>
    </source>
</evidence>
<dbReference type="PANTHER" id="PTHR34982">
    <property type="entry name" value="YOP PROTEINS TRANSLOCATION PROTEIN L"/>
    <property type="match status" value="1"/>
</dbReference>
<evidence type="ECO:0000256" key="5">
    <source>
        <dbReference type="ARBA" id="ARBA00022927"/>
    </source>
</evidence>
<keyword evidence="7" id="KW-0175">Coiled coil</keyword>
<comment type="function">
    <text evidence="1">Needed for flagellar regrowth and assembly.</text>
</comment>
<dbReference type="InterPro" id="IPR051472">
    <property type="entry name" value="T3SS_Stator/FliH"/>
</dbReference>
<dbReference type="PANTHER" id="PTHR34982:SF1">
    <property type="entry name" value="FLAGELLAR ASSEMBLY PROTEIN FLIH"/>
    <property type="match status" value="1"/>
</dbReference>
<evidence type="ECO:0000313" key="9">
    <source>
        <dbReference type="EMBL" id="EHL16621.1"/>
    </source>
</evidence>
<dbReference type="RefSeq" id="WP_009525403.1">
    <property type="nucleotide sequence ID" value="NZ_JBQMYE010000061.1"/>
</dbReference>
<evidence type="ECO:0000256" key="3">
    <source>
        <dbReference type="ARBA" id="ARBA00022448"/>
    </source>
</evidence>
<evidence type="ECO:0000256" key="7">
    <source>
        <dbReference type="SAM" id="Coils"/>
    </source>
</evidence>
<dbReference type="InterPro" id="IPR018035">
    <property type="entry name" value="Flagellar_FliH/T3SS_HrpE"/>
</dbReference>
<comment type="similarity">
    <text evidence="2">Belongs to the FliH family.</text>
</comment>
<keyword evidence="5" id="KW-0653">Protein transport</keyword>
<feature type="coiled-coil region" evidence="7">
    <location>
        <begin position="20"/>
        <end position="83"/>
    </location>
</feature>
<feature type="domain" description="Flagellar assembly protein FliH/Type III secretion system HrpE" evidence="8">
    <location>
        <begin position="131"/>
        <end position="256"/>
    </location>
</feature>
<evidence type="ECO:0000256" key="4">
    <source>
        <dbReference type="ARBA" id="ARBA00022795"/>
    </source>
</evidence>
<evidence type="ECO:0000256" key="6">
    <source>
        <dbReference type="ARBA" id="ARBA00023225"/>
    </source>
</evidence>
<dbReference type="AlphaFoldDB" id="G9WYB7"/>
<proteinExistence type="inferred from homology"/>
<comment type="caution">
    <text evidence="9">The sequence shown here is derived from an EMBL/GenBank/DDBJ whole genome shotgun (WGS) entry which is preliminary data.</text>
</comment>